<keyword evidence="4" id="KW-0560">Oxidoreductase</keyword>
<evidence type="ECO:0000256" key="3">
    <source>
        <dbReference type="ARBA" id="ARBA00022827"/>
    </source>
</evidence>
<evidence type="ECO:0000259" key="5">
    <source>
        <dbReference type="PROSITE" id="PS51384"/>
    </source>
</evidence>
<dbReference type="InterPro" id="IPR001834">
    <property type="entry name" value="CBR-like"/>
</dbReference>
<dbReference type="InterPro" id="IPR017927">
    <property type="entry name" value="FAD-bd_FR_type"/>
</dbReference>
<dbReference type="PANTHER" id="PTHR19370:SF185">
    <property type="entry name" value="NADH-CYTOCHROME B5 REDUCTASE"/>
    <property type="match status" value="1"/>
</dbReference>
<dbReference type="CDD" id="cd06183">
    <property type="entry name" value="cyt_b5_reduct_like"/>
    <property type="match status" value="1"/>
</dbReference>
<keyword evidence="2" id="KW-0285">Flavoprotein</keyword>
<dbReference type="InterPro" id="IPR008333">
    <property type="entry name" value="Cbr1-like_FAD-bd_dom"/>
</dbReference>
<dbReference type="SUPFAM" id="SSF63380">
    <property type="entry name" value="Riboflavin synthase domain-like"/>
    <property type="match status" value="1"/>
</dbReference>
<evidence type="ECO:0000256" key="1">
    <source>
        <dbReference type="ARBA" id="ARBA00001974"/>
    </source>
</evidence>
<name>A0ABQ9FCZ7_TEGGR</name>
<proteinExistence type="predicted"/>
<dbReference type="EMBL" id="JARBDR010000337">
    <property type="protein sequence ID" value="KAJ8315188.1"/>
    <property type="molecule type" value="Genomic_DNA"/>
</dbReference>
<dbReference type="Proteomes" id="UP001217089">
    <property type="component" value="Unassembled WGS sequence"/>
</dbReference>
<gene>
    <name evidence="6" type="ORF">KUTeg_007338</name>
</gene>
<evidence type="ECO:0000313" key="7">
    <source>
        <dbReference type="Proteomes" id="UP001217089"/>
    </source>
</evidence>
<keyword evidence="3" id="KW-0274">FAD</keyword>
<comment type="caution">
    <text evidence="6">The sequence shown here is derived from an EMBL/GenBank/DDBJ whole genome shotgun (WGS) entry which is preliminary data.</text>
</comment>
<evidence type="ECO:0000256" key="2">
    <source>
        <dbReference type="ARBA" id="ARBA00022630"/>
    </source>
</evidence>
<dbReference type="InterPro" id="IPR001433">
    <property type="entry name" value="OxRdtase_FAD/NAD-bd"/>
</dbReference>
<accession>A0ABQ9FCZ7</accession>
<dbReference type="Pfam" id="PF00175">
    <property type="entry name" value="NAD_binding_1"/>
    <property type="match status" value="1"/>
</dbReference>
<dbReference type="PANTHER" id="PTHR19370">
    <property type="entry name" value="NADH-CYTOCHROME B5 REDUCTASE"/>
    <property type="match status" value="1"/>
</dbReference>
<dbReference type="Gene3D" id="3.40.50.80">
    <property type="entry name" value="Nucleotide-binding domain of ferredoxin-NADP reductase (FNR) module"/>
    <property type="match status" value="1"/>
</dbReference>
<dbReference type="Pfam" id="PF00970">
    <property type="entry name" value="FAD_binding_6"/>
    <property type="match status" value="1"/>
</dbReference>
<sequence length="344" mass="39608">MRQENVMIDYTDGQILLTLYIQEYIYYVHIELEDLISDKFNVKIHKETGKTEICLQKMSPGVQWKCIGKYLDKHNKFIKISEQDIIYKRCTLESVSEVTHDTKLLGLTLPQGCRMCVPLGYHVHIKHNISGMEVVRSYTVVLPSLHTEQQDSRVLEGRLFYLMIKIYKDGTLTPWIDTLSIGDELDISNYDGNFIENRFHCCKQLILFAAGTGFTPMIRLIYQCLTDSTSDRQVKLIFFNKTEKDILWNDQLDSLSSQSDRFSVHYILSEPGNSWTGLKGRVNKEMMKMFLPKKTDMTETNSDKSSSSSSDILICACGPTQFTKAVQQYTEDLGYNDSFHAFLG</sequence>
<keyword evidence="7" id="KW-1185">Reference proteome</keyword>
<dbReference type="PRINTS" id="PR00406">
    <property type="entry name" value="CYTB5RDTASE"/>
</dbReference>
<comment type="cofactor">
    <cofactor evidence="1">
        <name>FAD</name>
        <dbReference type="ChEBI" id="CHEBI:57692"/>
    </cofactor>
</comment>
<dbReference type="InterPro" id="IPR039261">
    <property type="entry name" value="FNR_nucleotide-bd"/>
</dbReference>
<dbReference type="PROSITE" id="PS51384">
    <property type="entry name" value="FAD_FR"/>
    <property type="match status" value="1"/>
</dbReference>
<organism evidence="6 7">
    <name type="scientific">Tegillarca granosa</name>
    <name type="common">Malaysian cockle</name>
    <name type="synonym">Anadara granosa</name>
    <dbReference type="NCBI Taxonomy" id="220873"/>
    <lineage>
        <taxon>Eukaryota</taxon>
        <taxon>Metazoa</taxon>
        <taxon>Spiralia</taxon>
        <taxon>Lophotrochozoa</taxon>
        <taxon>Mollusca</taxon>
        <taxon>Bivalvia</taxon>
        <taxon>Autobranchia</taxon>
        <taxon>Pteriomorphia</taxon>
        <taxon>Arcoida</taxon>
        <taxon>Arcoidea</taxon>
        <taxon>Arcidae</taxon>
        <taxon>Tegillarca</taxon>
    </lineage>
</organism>
<evidence type="ECO:0000313" key="6">
    <source>
        <dbReference type="EMBL" id="KAJ8315188.1"/>
    </source>
</evidence>
<feature type="domain" description="FAD-binding FR-type" evidence="5">
    <location>
        <begin position="85"/>
        <end position="197"/>
    </location>
</feature>
<dbReference type="SUPFAM" id="SSF52343">
    <property type="entry name" value="Ferredoxin reductase-like, C-terminal NADP-linked domain"/>
    <property type="match status" value="1"/>
</dbReference>
<reference evidence="6 7" key="1">
    <citation type="submission" date="2022-12" db="EMBL/GenBank/DDBJ databases">
        <title>Chromosome-level genome of Tegillarca granosa.</title>
        <authorList>
            <person name="Kim J."/>
        </authorList>
    </citation>
    <scope>NUCLEOTIDE SEQUENCE [LARGE SCALE GENOMIC DNA]</scope>
    <source>
        <strain evidence="6">Teg-2019</strain>
        <tissue evidence="6">Adductor muscle</tissue>
    </source>
</reference>
<dbReference type="Gene3D" id="2.40.30.10">
    <property type="entry name" value="Translation factors"/>
    <property type="match status" value="1"/>
</dbReference>
<protein>
    <recommendedName>
        <fullName evidence="5">FAD-binding FR-type domain-containing protein</fullName>
    </recommendedName>
</protein>
<evidence type="ECO:0000256" key="4">
    <source>
        <dbReference type="ARBA" id="ARBA00023002"/>
    </source>
</evidence>
<dbReference type="InterPro" id="IPR017938">
    <property type="entry name" value="Riboflavin_synthase-like_b-brl"/>
</dbReference>